<dbReference type="GO" id="GO:0004222">
    <property type="term" value="F:metalloendopeptidase activity"/>
    <property type="evidence" value="ECO:0007669"/>
    <property type="project" value="InterPro"/>
</dbReference>
<dbReference type="InterPro" id="IPR050361">
    <property type="entry name" value="MPP/UQCRC_Complex"/>
</dbReference>
<dbReference type="Proteomes" id="UP000028981">
    <property type="component" value="Unassembled WGS sequence"/>
</dbReference>
<dbReference type="PANTHER" id="PTHR11851:SF49">
    <property type="entry name" value="MITOCHONDRIAL-PROCESSING PEPTIDASE SUBUNIT ALPHA"/>
    <property type="match status" value="1"/>
</dbReference>
<evidence type="ECO:0000313" key="9">
    <source>
        <dbReference type="EMBL" id="KFL29025.1"/>
    </source>
</evidence>
<dbReference type="InterPro" id="IPR007863">
    <property type="entry name" value="Peptidase_M16_C"/>
</dbReference>
<proteinExistence type="inferred from homology"/>
<dbReference type="GO" id="GO:0006508">
    <property type="term" value="P:proteolysis"/>
    <property type="evidence" value="ECO:0007669"/>
    <property type="project" value="UniProtKB-KW"/>
</dbReference>
<protein>
    <submittedName>
        <fullName evidence="9">Zinc protease</fullName>
    </submittedName>
</protein>
<keyword evidence="3" id="KW-0378">Hydrolase</keyword>
<evidence type="ECO:0000256" key="2">
    <source>
        <dbReference type="ARBA" id="ARBA00007261"/>
    </source>
</evidence>
<evidence type="ECO:0000256" key="5">
    <source>
        <dbReference type="SAM" id="MobiDB-lite"/>
    </source>
</evidence>
<feature type="domain" description="Peptidase M16 N-terminal" evidence="7">
    <location>
        <begin position="46"/>
        <end position="188"/>
    </location>
</feature>
<organism evidence="9 10">
    <name type="scientific">Devosia riboflavina</name>
    <dbReference type="NCBI Taxonomy" id="46914"/>
    <lineage>
        <taxon>Bacteria</taxon>
        <taxon>Pseudomonadati</taxon>
        <taxon>Pseudomonadota</taxon>
        <taxon>Alphaproteobacteria</taxon>
        <taxon>Hyphomicrobiales</taxon>
        <taxon>Devosiaceae</taxon>
        <taxon>Devosia</taxon>
    </lineage>
</organism>
<dbReference type="InterPro" id="IPR011765">
    <property type="entry name" value="Pept_M16_N"/>
</dbReference>
<evidence type="ECO:0000256" key="1">
    <source>
        <dbReference type="ARBA" id="ARBA00001947"/>
    </source>
</evidence>
<dbReference type="PROSITE" id="PS00143">
    <property type="entry name" value="INSULINASE"/>
    <property type="match status" value="1"/>
</dbReference>
<keyword evidence="10" id="KW-1185">Reference proteome</keyword>
<comment type="similarity">
    <text evidence="2 4">Belongs to the peptidase M16 family.</text>
</comment>
<dbReference type="EMBL" id="JQGC01000033">
    <property type="protein sequence ID" value="KFL29025.1"/>
    <property type="molecule type" value="Genomic_DNA"/>
</dbReference>
<comment type="cofactor">
    <cofactor evidence="1">
        <name>Zn(2+)</name>
        <dbReference type="ChEBI" id="CHEBI:29105"/>
    </cofactor>
</comment>
<name>A0A087LWM2_9HYPH</name>
<dbReference type="InterPro" id="IPR001431">
    <property type="entry name" value="Pept_M16_Zn_BS"/>
</dbReference>
<dbReference type="Gene3D" id="3.30.830.10">
    <property type="entry name" value="Metalloenzyme, LuxS/M16 peptidase-like"/>
    <property type="match status" value="2"/>
</dbReference>
<evidence type="ECO:0000259" key="8">
    <source>
        <dbReference type="Pfam" id="PF05193"/>
    </source>
</evidence>
<dbReference type="GO" id="GO:0046872">
    <property type="term" value="F:metal ion binding"/>
    <property type="evidence" value="ECO:0007669"/>
    <property type="project" value="InterPro"/>
</dbReference>
<dbReference type="InterPro" id="IPR011249">
    <property type="entry name" value="Metalloenz_LuxS/M16"/>
</dbReference>
<sequence>MRRTMNRPTIAFVAALVTALPVAAQDSPPPAVSHFTLDNGLELVVIPDRRAPVVTHMVWYHTGGADDPNGQSGVAHFLEHLMFKGTAKYPAGTLESAVNELGGQLNAFTTADITVYFETVPPDALGQMMDIEADRMHNLVLPEEVIDAERSVVLDERRQRVESQPGSILAEQVSATLFQNHPYRIPVIGWAHEIEALDREDALSFYGQHYAPNNALVVVAGDVDAEVVRQMAEDTYGNVGRGPELPPRARPEEPPAQASRTVTLRDARVSLPSFTRNWVVPSYRQAETGEAEALDVLSAILSDGAQSRLYQALVVEAGIAAQARTSYDGGAFDYGRFVLYSAPRPGTTLEALEAAIDTEVDDIITNGISETELNRVKTRFIRSTIFAQDDQVSMAQTYGLWLTTDRSIADVAEWPDRIRAVTADDVKAVAAKYLRPATAVTGYLLPLAEEKAQ</sequence>
<feature type="region of interest" description="Disordered" evidence="5">
    <location>
        <begin position="236"/>
        <end position="259"/>
    </location>
</feature>
<dbReference type="STRING" id="46914.JP75_23835"/>
<keyword evidence="6" id="KW-0732">Signal</keyword>
<dbReference type="SUPFAM" id="SSF63411">
    <property type="entry name" value="LuxS/MPP-like metallohydrolase"/>
    <property type="match status" value="2"/>
</dbReference>
<feature type="signal peptide" evidence="6">
    <location>
        <begin position="1"/>
        <end position="24"/>
    </location>
</feature>
<dbReference type="PANTHER" id="PTHR11851">
    <property type="entry name" value="METALLOPROTEASE"/>
    <property type="match status" value="1"/>
</dbReference>
<dbReference type="Pfam" id="PF00675">
    <property type="entry name" value="Peptidase_M16"/>
    <property type="match status" value="1"/>
</dbReference>
<accession>A0A087LWM2</accession>
<dbReference type="Pfam" id="PF05193">
    <property type="entry name" value="Peptidase_M16_C"/>
    <property type="match status" value="1"/>
</dbReference>
<comment type="caution">
    <text evidence="9">The sequence shown here is derived from an EMBL/GenBank/DDBJ whole genome shotgun (WGS) entry which is preliminary data.</text>
</comment>
<feature type="chain" id="PRO_5001825786" evidence="6">
    <location>
        <begin position="25"/>
        <end position="453"/>
    </location>
</feature>
<evidence type="ECO:0000256" key="3">
    <source>
        <dbReference type="ARBA" id="ARBA00023049"/>
    </source>
</evidence>
<keyword evidence="9" id="KW-0645">Protease</keyword>
<dbReference type="AlphaFoldDB" id="A0A087LWM2"/>
<feature type="domain" description="Peptidase M16 C-terminal" evidence="8">
    <location>
        <begin position="197"/>
        <end position="379"/>
    </location>
</feature>
<evidence type="ECO:0000313" key="10">
    <source>
        <dbReference type="Proteomes" id="UP000028981"/>
    </source>
</evidence>
<reference evidence="9 10" key="1">
    <citation type="submission" date="2014-08" db="EMBL/GenBank/DDBJ databases">
        <authorList>
            <person name="Hassan Y.I."/>
            <person name="Lepp D."/>
            <person name="Zhou T."/>
        </authorList>
    </citation>
    <scope>NUCLEOTIDE SEQUENCE [LARGE SCALE GENOMIC DNA]</scope>
    <source>
        <strain evidence="9 10">IFO13584</strain>
    </source>
</reference>
<evidence type="ECO:0000256" key="4">
    <source>
        <dbReference type="RuleBase" id="RU004447"/>
    </source>
</evidence>
<evidence type="ECO:0000256" key="6">
    <source>
        <dbReference type="SAM" id="SignalP"/>
    </source>
</evidence>
<gene>
    <name evidence="9" type="ORF">JP75_23835</name>
</gene>
<keyword evidence="3" id="KW-0482">Metalloprotease</keyword>
<evidence type="ECO:0000259" key="7">
    <source>
        <dbReference type="Pfam" id="PF00675"/>
    </source>
</evidence>